<proteinExistence type="inferred from homology"/>
<protein>
    <submittedName>
        <fullName evidence="4">Phosphatidylethanolamine-binding protein 4-like isoform X1</fullName>
    </submittedName>
</protein>
<dbReference type="InterPro" id="IPR036610">
    <property type="entry name" value="PEBP-like_sf"/>
</dbReference>
<name>A0A9J7L090_BRAFL</name>
<dbReference type="PROSITE" id="PS01220">
    <property type="entry name" value="PBP"/>
    <property type="match status" value="1"/>
</dbReference>
<dbReference type="SUPFAM" id="SSF49777">
    <property type="entry name" value="PEBP-like"/>
    <property type="match status" value="1"/>
</dbReference>
<dbReference type="InterPro" id="IPR035810">
    <property type="entry name" value="PEBP_euk"/>
</dbReference>
<organism evidence="3 4">
    <name type="scientific">Branchiostoma floridae</name>
    <name type="common">Florida lancelet</name>
    <name type="synonym">Amphioxus</name>
    <dbReference type="NCBI Taxonomy" id="7739"/>
    <lineage>
        <taxon>Eukaryota</taxon>
        <taxon>Metazoa</taxon>
        <taxon>Chordata</taxon>
        <taxon>Cephalochordata</taxon>
        <taxon>Leptocardii</taxon>
        <taxon>Amphioxiformes</taxon>
        <taxon>Branchiostomatidae</taxon>
        <taxon>Branchiostoma</taxon>
    </lineage>
</organism>
<feature type="chain" id="PRO_5039921735" evidence="2">
    <location>
        <begin position="26"/>
        <end position="213"/>
    </location>
</feature>
<dbReference type="PANTHER" id="PTHR11362:SF82">
    <property type="entry name" value="PHOSPHATIDYLETHANOLAMINE-BINDING PROTEIN 4"/>
    <property type="match status" value="1"/>
</dbReference>
<dbReference type="CDD" id="cd00866">
    <property type="entry name" value="PEBP_euk"/>
    <property type="match status" value="1"/>
</dbReference>
<comment type="similarity">
    <text evidence="1">Belongs to the phosphatidylethanolamine-binding protein family.</text>
</comment>
<keyword evidence="2" id="KW-0732">Signal</keyword>
<dbReference type="InterPro" id="IPR001858">
    <property type="entry name" value="Phosphatidylethanolamine-bd_CS"/>
</dbReference>
<dbReference type="AlphaFoldDB" id="A0A9J7L090"/>
<dbReference type="PANTHER" id="PTHR11362">
    <property type="entry name" value="PHOSPHATIDYLETHANOLAMINE-BINDING PROTEIN"/>
    <property type="match status" value="1"/>
</dbReference>
<evidence type="ECO:0000256" key="2">
    <source>
        <dbReference type="SAM" id="SignalP"/>
    </source>
</evidence>
<reference evidence="4" key="2">
    <citation type="submission" date="2025-08" db="UniProtKB">
        <authorList>
            <consortium name="RefSeq"/>
        </authorList>
    </citation>
    <scope>IDENTIFICATION</scope>
    <source>
        <strain evidence="4">S238N-H82</strain>
        <tissue evidence="4">Testes</tissue>
    </source>
</reference>
<gene>
    <name evidence="4" type="primary">LOC118413817</name>
</gene>
<dbReference type="RefSeq" id="XP_035673260.1">
    <property type="nucleotide sequence ID" value="XM_035817367.1"/>
</dbReference>
<dbReference type="Pfam" id="PF01161">
    <property type="entry name" value="PBP"/>
    <property type="match status" value="1"/>
</dbReference>
<feature type="signal peptide" evidence="2">
    <location>
        <begin position="1"/>
        <end position="25"/>
    </location>
</feature>
<dbReference type="OrthoDB" id="2506647at2759"/>
<dbReference type="Proteomes" id="UP000001554">
    <property type="component" value="Chromosome 4"/>
</dbReference>
<reference evidence="3" key="1">
    <citation type="journal article" date="2020" name="Nat. Ecol. Evol.">
        <title>Deeply conserved synteny resolves early events in vertebrate evolution.</title>
        <authorList>
            <person name="Simakov O."/>
            <person name="Marletaz F."/>
            <person name="Yue J.X."/>
            <person name="O'Connell B."/>
            <person name="Jenkins J."/>
            <person name="Brandt A."/>
            <person name="Calef R."/>
            <person name="Tung C.H."/>
            <person name="Huang T.K."/>
            <person name="Schmutz J."/>
            <person name="Satoh N."/>
            <person name="Yu J.K."/>
            <person name="Putnam N.H."/>
            <person name="Green R.E."/>
            <person name="Rokhsar D.S."/>
        </authorList>
    </citation>
    <scope>NUCLEOTIDE SEQUENCE [LARGE SCALE GENOMIC DNA]</scope>
    <source>
        <strain evidence="3">S238N-H82</strain>
    </source>
</reference>
<dbReference type="GeneID" id="118413817"/>
<evidence type="ECO:0000256" key="1">
    <source>
        <dbReference type="ARBA" id="ARBA00007091"/>
    </source>
</evidence>
<evidence type="ECO:0000313" key="3">
    <source>
        <dbReference type="Proteomes" id="UP000001554"/>
    </source>
</evidence>
<dbReference type="KEGG" id="bfo:118413817"/>
<dbReference type="Gene3D" id="3.90.280.10">
    <property type="entry name" value="PEBP-like"/>
    <property type="match status" value="1"/>
</dbReference>
<accession>A0A9J7L090</accession>
<evidence type="ECO:0000313" key="4">
    <source>
        <dbReference type="RefSeq" id="XP_035673260.1"/>
    </source>
</evidence>
<keyword evidence="3" id="KW-1185">Reference proteome</keyword>
<dbReference type="InterPro" id="IPR008914">
    <property type="entry name" value="PEBP"/>
</dbReference>
<sequence length="213" mass="24385">MESKLTVCVCLVTLALFYLIAPGESQAGKEVLRDQQGIDQFVCTRDLKIEYDFMNGPIQCGQDQEPIPLGWFHERPPRVKYEKAEKDARYLLVMVDPDAPSAKNPEMAYWRHWLVTYISGEDLQKGIPSQDWSSVGRTLTTYAPPTPPPGSGRHRYQFLLFLEPPTHPIILTQEQQKHRGKFDLKAFLQEMKFEDPVAATEFVTENAGDRDEL</sequence>